<organism evidence="1 2">
    <name type="scientific">Microbacterium oleivorans</name>
    <dbReference type="NCBI Taxonomy" id="273677"/>
    <lineage>
        <taxon>Bacteria</taxon>
        <taxon>Bacillati</taxon>
        <taxon>Actinomycetota</taxon>
        <taxon>Actinomycetes</taxon>
        <taxon>Micrococcales</taxon>
        <taxon>Microbacteriaceae</taxon>
        <taxon>Microbacterium</taxon>
    </lineage>
</organism>
<proteinExistence type="predicted"/>
<dbReference type="AlphaFoldDB" id="A0A7D5EVR1"/>
<reference evidence="1 2" key="1">
    <citation type="submission" date="2020-06" db="EMBL/GenBank/DDBJ databases">
        <authorList>
            <person name="Jo H."/>
        </authorList>
    </citation>
    <scope>NUCLEOTIDE SEQUENCE [LARGE SCALE GENOMIC DNA]</scope>
    <source>
        <strain evidence="1 2">I46</strain>
    </source>
</reference>
<protein>
    <recommendedName>
        <fullName evidence="3">Helix-turn-helix domain-containing protein</fullName>
    </recommendedName>
</protein>
<name>A0A7D5EVR1_9MICO</name>
<gene>
    <name evidence="1" type="ORF">HW566_03250</name>
</gene>
<accession>A0A7D5EVR1</accession>
<dbReference type="RefSeq" id="WP_178010367.1">
    <property type="nucleotide sequence ID" value="NZ_CP058316.1"/>
</dbReference>
<sequence>MTETEQLEQAATQLQEARDGVDKALAHAREVTLAALDAGLAEAAVARTLRVSRTTIRTWTGK</sequence>
<dbReference type="EMBL" id="CP058316">
    <property type="protein sequence ID" value="QLD10884.1"/>
    <property type="molecule type" value="Genomic_DNA"/>
</dbReference>
<evidence type="ECO:0000313" key="1">
    <source>
        <dbReference type="EMBL" id="QLD10884.1"/>
    </source>
</evidence>
<evidence type="ECO:0000313" key="2">
    <source>
        <dbReference type="Proteomes" id="UP000509638"/>
    </source>
</evidence>
<evidence type="ECO:0008006" key="3">
    <source>
        <dbReference type="Google" id="ProtNLM"/>
    </source>
</evidence>
<dbReference type="Proteomes" id="UP000509638">
    <property type="component" value="Chromosome"/>
</dbReference>